<sequence>MSGLRPQKTLVPIDFSDLAYDALERALEITDPDGYVDVVHVLPILSAMELGYLYGNLTDDSRIAHVTKILKERFAAVKYDRVELHIAIGDPGSHIAELAKQLKTDLIVIPSHGYGFLKHLLLGSTAERVIRLATCPVLVLRESSESPE</sequence>
<gene>
    <name evidence="3" type="primary">uspF</name>
    <name evidence="3" type="ORF">Pla52n_66780</name>
</gene>
<dbReference type="PRINTS" id="PR01438">
    <property type="entry name" value="UNVRSLSTRESS"/>
</dbReference>
<dbReference type="Proteomes" id="UP000320176">
    <property type="component" value="Unassembled WGS sequence"/>
</dbReference>
<dbReference type="PANTHER" id="PTHR46268:SF6">
    <property type="entry name" value="UNIVERSAL STRESS PROTEIN UP12"/>
    <property type="match status" value="1"/>
</dbReference>
<name>A0A5C5ZVS5_9BACT</name>
<reference evidence="3 4" key="1">
    <citation type="submission" date="2019-02" db="EMBL/GenBank/DDBJ databases">
        <title>Deep-cultivation of Planctomycetes and their phenomic and genomic characterization uncovers novel biology.</title>
        <authorList>
            <person name="Wiegand S."/>
            <person name="Jogler M."/>
            <person name="Boedeker C."/>
            <person name="Pinto D."/>
            <person name="Vollmers J."/>
            <person name="Rivas-Marin E."/>
            <person name="Kohn T."/>
            <person name="Peeters S.H."/>
            <person name="Heuer A."/>
            <person name="Rast P."/>
            <person name="Oberbeckmann S."/>
            <person name="Bunk B."/>
            <person name="Jeske O."/>
            <person name="Meyerdierks A."/>
            <person name="Storesund J.E."/>
            <person name="Kallscheuer N."/>
            <person name="Luecker S."/>
            <person name="Lage O.M."/>
            <person name="Pohl T."/>
            <person name="Merkel B.J."/>
            <person name="Hornburger P."/>
            <person name="Mueller R.-W."/>
            <person name="Bruemmer F."/>
            <person name="Labrenz M."/>
            <person name="Spormann A.M."/>
            <person name="Op Den Camp H."/>
            <person name="Overmann J."/>
            <person name="Amann R."/>
            <person name="Jetten M.S.M."/>
            <person name="Mascher T."/>
            <person name="Medema M.H."/>
            <person name="Devos D.P."/>
            <person name="Kaster A.-K."/>
            <person name="Ovreas L."/>
            <person name="Rohde M."/>
            <person name="Galperin M.Y."/>
            <person name="Jogler C."/>
        </authorList>
    </citation>
    <scope>NUCLEOTIDE SEQUENCE [LARGE SCALE GENOMIC DNA]</scope>
    <source>
        <strain evidence="3 4">Pla52n</strain>
    </source>
</reference>
<dbReference type="InterPro" id="IPR014729">
    <property type="entry name" value="Rossmann-like_a/b/a_fold"/>
</dbReference>
<dbReference type="CDD" id="cd00293">
    <property type="entry name" value="USP-like"/>
    <property type="match status" value="1"/>
</dbReference>
<protein>
    <submittedName>
        <fullName evidence="3">Universal stress protein F</fullName>
    </submittedName>
</protein>
<dbReference type="AlphaFoldDB" id="A0A5C5ZVS5"/>
<evidence type="ECO:0000259" key="2">
    <source>
        <dbReference type="Pfam" id="PF00582"/>
    </source>
</evidence>
<dbReference type="Pfam" id="PF00582">
    <property type="entry name" value="Usp"/>
    <property type="match status" value="1"/>
</dbReference>
<feature type="domain" description="UspA" evidence="2">
    <location>
        <begin position="7"/>
        <end position="141"/>
    </location>
</feature>
<comment type="caution">
    <text evidence="3">The sequence shown here is derived from an EMBL/GenBank/DDBJ whole genome shotgun (WGS) entry which is preliminary data.</text>
</comment>
<comment type="similarity">
    <text evidence="1">Belongs to the universal stress protein A family.</text>
</comment>
<organism evidence="3 4">
    <name type="scientific">Stieleria varia</name>
    <dbReference type="NCBI Taxonomy" id="2528005"/>
    <lineage>
        <taxon>Bacteria</taxon>
        <taxon>Pseudomonadati</taxon>
        <taxon>Planctomycetota</taxon>
        <taxon>Planctomycetia</taxon>
        <taxon>Pirellulales</taxon>
        <taxon>Pirellulaceae</taxon>
        <taxon>Stieleria</taxon>
    </lineage>
</organism>
<dbReference type="SUPFAM" id="SSF52402">
    <property type="entry name" value="Adenine nucleotide alpha hydrolases-like"/>
    <property type="match status" value="1"/>
</dbReference>
<evidence type="ECO:0000313" key="4">
    <source>
        <dbReference type="Proteomes" id="UP000320176"/>
    </source>
</evidence>
<dbReference type="InterPro" id="IPR006016">
    <property type="entry name" value="UspA"/>
</dbReference>
<evidence type="ECO:0000313" key="3">
    <source>
        <dbReference type="EMBL" id="TWT91266.1"/>
    </source>
</evidence>
<dbReference type="Gene3D" id="3.40.50.620">
    <property type="entry name" value="HUPs"/>
    <property type="match status" value="1"/>
</dbReference>
<dbReference type="RefSeq" id="WP_197455127.1">
    <property type="nucleotide sequence ID" value="NZ_CP151726.1"/>
</dbReference>
<dbReference type="PANTHER" id="PTHR46268">
    <property type="entry name" value="STRESS RESPONSE PROTEIN NHAX"/>
    <property type="match status" value="1"/>
</dbReference>
<evidence type="ECO:0000256" key="1">
    <source>
        <dbReference type="ARBA" id="ARBA00008791"/>
    </source>
</evidence>
<dbReference type="InterPro" id="IPR006015">
    <property type="entry name" value="Universal_stress_UspA"/>
</dbReference>
<proteinExistence type="inferred from homology"/>
<dbReference type="EMBL" id="SJPN01000018">
    <property type="protein sequence ID" value="TWT91266.1"/>
    <property type="molecule type" value="Genomic_DNA"/>
</dbReference>
<keyword evidence="4" id="KW-1185">Reference proteome</keyword>
<accession>A0A5C5ZVS5</accession>